<feature type="compositionally biased region" description="Polar residues" evidence="14">
    <location>
        <begin position="18"/>
        <end position="30"/>
    </location>
</feature>
<evidence type="ECO:0000256" key="12">
    <source>
        <dbReference type="ARBA" id="ARBA00034864"/>
    </source>
</evidence>
<feature type="compositionally biased region" description="Basic and acidic residues" evidence="14">
    <location>
        <begin position="183"/>
        <end position="194"/>
    </location>
</feature>
<proteinExistence type="inferred from homology"/>
<keyword evidence="9" id="KW-0175">Coiled coil</keyword>
<sequence>MTSFTPYTYFQCPCTESSLPTHRLSDSSPPAENESSDDERTFDPRAPRANYSLYPLEHLFYCEDCHQIRCPRCVLDEIVTWYCPNCLFEVPSSTVKAEGNRCTRSCFQCPICIAPLSVSSVEAPPSGLGAEIATQSGPFVLNCGYCSWSSKEIGIQFEKPNGIFGQLAKVKNGGGPILTAKERRKDREDRKRDFSGSSVSEIREETPEIDVPREPLDPNEKLDAESQFSNLRAFYQSQLADASPVSALGFTGDYGYGSPGALSRIMGLYTGSTAFDKKAKSKSGAMREARDALEGLQITPSSDEEALVKLHAEGWHTTSSCSQRAEFPNSQAQFIDDLRPVAYLLRTKRSKRCKTCRHILSKPESKVQTTRFRIRLVALNYIPSISLKPLSPPTSSSSSSSLLQPMRPVQFLLTFKNPLFDSVKVTLATPTKTPGRFASKVTVLCPQFEVGANTDAWEEALRENGSRSSTSEKRRTKADFLEGQHQAEAGKVWERGRNWVSVVVEVVPASLSFQGPEFLKTEERRQGEGDKEVREDEDVLEIPVFVRVEWEADSAHDEAGGLGASKEKEGKEKRELAYWCVLGVGRIARD</sequence>
<evidence type="ECO:0000256" key="14">
    <source>
        <dbReference type="SAM" id="MobiDB-lite"/>
    </source>
</evidence>
<dbReference type="OrthoDB" id="283815at2759"/>
<keyword evidence="5" id="KW-1017">Isopeptide bond</keyword>
<evidence type="ECO:0000256" key="9">
    <source>
        <dbReference type="ARBA" id="ARBA00023054"/>
    </source>
</evidence>
<dbReference type="PANTHER" id="PTHR13034:SF2">
    <property type="entry name" value="DYNACTIN SUBUNIT 4"/>
    <property type="match status" value="1"/>
</dbReference>
<evidence type="ECO:0000313" key="16">
    <source>
        <dbReference type="Proteomes" id="UP000184330"/>
    </source>
</evidence>
<evidence type="ECO:0000256" key="7">
    <source>
        <dbReference type="ARBA" id="ARBA00022843"/>
    </source>
</evidence>
<name>A0A1L7XMB0_9HELO</name>
<feature type="region of interest" description="Disordered" evidence="14">
    <location>
        <begin position="18"/>
        <end position="46"/>
    </location>
</feature>
<keyword evidence="16" id="KW-1185">Reference proteome</keyword>
<dbReference type="STRING" id="576137.A0A1L7XMB0"/>
<evidence type="ECO:0000256" key="8">
    <source>
        <dbReference type="ARBA" id="ARBA00022990"/>
    </source>
</evidence>
<reference evidence="15 16" key="1">
    <citation type="submission" date="2016-03" db="EMBL/GenBank/DDBJ databases">
        <authorList>
            <person name="Ploux O."/>
        </authorList>
    </citation>
    <scope>NUCLEOTIDE SEQUENCE [LARGE SCALE GENOMIC DNA]</scope>
    <source>
        <strain evidence="15 16">UAMH 11012</strain>
    </source>
</reference>
<evidence type="ECO:0000256" key="13">
    <source>
        <dbReference type="ARBA" id="ARBA00093507"/>
    </source>
</evidence>
<evidence type="ECO:0000256" key="2">
    <source>
        <dbReference type="ARBA" id="ARBA00004529"/>
    </source>
</evidence>
<comment type="subunit">
    <text evidence="13">Subunit of dynactin, a multiprotein complex part of a tripartite complex with dynein and a adapter, such as BICDL1, BICD2 or HOOK3. The dynactin complex is built around ACTR1A/ACTB filament and consists of an actin-related filament composed of a shoulder domain, a pointed end and a barbed end. Its length is defined by its flexible shoulder domain. The soulder is composed of 2 DCTN1 subunits, 4 DCTN2 and 2 DCTN3. The 4 DCNT2 (via N-terminus) bind the ACTR1A filament and act as molecular rulers to determine the length. The pointed end is important for binding dynein-dynactin cargo adapters. Consists of 4 subunits: ACTR10, DCNT4, DCTN5 and DCTN6. The barbed end is composed of a CAPZA1:CAPZB heterodimers, which binds ACTR1A/ACTB filament and dynactin and stabilizes dynactin. Interacts with ATP7B, but not ATP7A, in a copper-dependent manner. Interacts with ANK2; this interaction is required for localization at costameres. Interacts with N4BP2L1.</text>
</comment>
<gene>
    <name evidence="15" type="ORF">PAC_16073</name>
</gene>
<keyword evidence="8" id="KW-0007">Acetylation</keyword>
<dbReference type="Proteomes" id="UP000184330">
    <property type="component" value="Unassembled WGS sequence"/>
</dbReference>
<evidence type="ECO:0000256" key="3">
    <source>
        <dbReference type="ARBA" id="ARBA00004657"/>
    </source>
</evidence>
<keyword evidence="10" id="KW-0206">Cytoskeleton</keyword>
<keyword evidence="4" id="KW-0963">Cytoplasm</keyword>
<keyword evidence="6" id="KW-0597">Phosphoprotein</keyword>
<organism evidence="15 16">
    <name type="scientific">Phialocephala subalpina</name>
    <dbReference type="NCBI Taxonomy" id="576137"/>
    <lineage>
        <taxon>Eukaryota</taxon>
        <taxon>Fungi</taxon>
        <taxon>Dikarya</taxon>
        <taxon>Ascomycota</taxon>
        <taxon>Pezizomycotina</taxon>
        <taxon>Leotiomycetes</taxon>
        <taxon>Helotiales</taxon>
        <taxon>Mollisiaceae</taxon>
        <taxon>Phialocephala</taxon>
        <taxon>Phialocephala fortinii species complex</taxon>
    </lineage>
</organism>
<protein>
    <recommendedName>
        <fullName evidence="12">Dynactin subunit 4</fullName>
    </recommendedName>
</protein>
<dbReference type="InterPro" id="IPR008603">
    <property type="entry name" value="DCTN4"/>
</dbReference>
<evidence type="ECO:0000256" key="4">
    <source>
        <dbReference type="ARBA" id="ARBA00022490"/>
    </source>
</evidence>
<evidence type="ECO:0000313" key="15">
    <source>
        <dbReference type="EMBL" id="CZR66172.1"/>
    </source>
</evidence>
<evidence type="ECO:0000256" key="11">
    <source>
        <dbReference type="ARBA" id="ARBA00034776"/>
    </source>
</evidence>
<dbReference type="Pfam" id="PF05502">
    <property type="entry name" value="Dynactin_p62"/>
    <property type="match status" value="1"/>
</dbReference>
<evidence type="ECO:0000256" key="6">
    <source>
        <dbReference type="ARBA" id="ARBA00022553"/>
    </source>
</evidence>
<keyword evidence="7" id="KW-0832">Ubl conjugation</keyword>
<comment type="subcellular location">
    <subcellularLocation>
        <location evidence="1">Cytoplasm</location>
        <location evidence="1">Cytoskeleton</location>
        <location evidence="1">Microtubule organizing center</location>
        <location evidence="1">Centrosome</location>
    </subcellularLocation>
    <subcellularLocation>
        <location evidence="2">Cytoplasm</location>
        <location evidence="2">Cytoskeleton</location>
        <location evidence="2">Stress fiber</location>
    </subcellularLocation>
    <subcellularLocation>
        <location evidence="3">Cytoplasm</location>
        <location evidence="3">Myofibril</location>
    </subcellularLocation>
</comment>
<feature type="compositionally biased region" description="Basic and acidic residues" evidence="14">
    <location>
        <begin position="201"/>
        <end position="216"/>
    </location>
</feature>
<dbReference type="GO" id="GO:0005869">
    <property type="term" value="C:dynactin complex"/>
    <property type="evidence" value="ECO:0007669"/>
    <property type="project" value="InterPro"/>
</dbReference>
<accession>A0A1L7XMB0</accession>
<dbReference type="EMBL" id="FJOG01000035">
    <property type="protein sequence ID" value="CZR66172.1"/>
    <property type="molecule type" value="Genomic_DNA"/>
</dbReference>
<comment type="similarity">
    <text evidence="11">Belongs to the dynactin subunit 4 family.</text>
</comment>
<feature type="region of interest" description="Disordered" evidence="14">
    <location>
        <begin position="183"/>
        <end position="216"/>
    </location>
</feature>
<dbReference type="GO" id="GO:0001725">
    <property type="term" value="C:stress fiber"/>
    <property type="evidence" value="ECO:0007669"/>
    <property type="project" value="UniProtKB-SubCell"/>
</dbReference>
<dbReference type="PANTHER" id="PTHR13034">
    <property type="entry name" value="DYNACTIN P62 SUBUNIT"/>
    <property type="match status" value="1"/>
</dbReference>
<evidence type="ECO:0000256" key="5">
    <source>
        <dbReference type="ARBA" id="ARBA00022499"/>
    </source>
</evidence>
<evidence type="ECO:0000256" key="1">
    <source>
        <dbReference type="ARBA" id="ARBA00004300"/>
    </source>
</evidence>
<evidence type="ECO:0000256" key="10">
    <source>
        <dbReference type="ARBA" id="ARBA00023212"/>
    </source>
</evidence>
<dbReference type="AlphaFoldDB" id="A0A1L7XMB0"/>